<dbReference type="InterPro" id="IPR016039">
    <property type="entry name" value="Thiolase-like"/>
</dbReference>
<dbReference type="InterPro" id="IPR020807">
    <property type="entry name" value="PKS_DH"/>
</dbReference>
<dbReference type="InterPro" id="IPR014043">
    <property type="entry name" value="Acyl_transferase_dom"/>
</dbReference>
<evidence type="ECO:0000313" key="9">
    <source>
        <dbReference type="EMBL" id="OJF16111.1"/>
    </source>
</evidence>
<dbReference type="InterPro" id="IPR042104">
    <property type="entry name" value="PKS_dehydratase_sf"/>
</dbReference>
<evidence type="ECO:0000256" key="3">
    <source>
        <dbReference type="ARBA" id="ARBA00022679"/>
    </source>
</evidence>
<dbReference type="SMART" id="SM01294">
    <property type="entry name" value="PKS_PP_betabranch"/>
    <property type="match status" value="1"/>
</dbReference>
<dbReference type="InterPro" id="IPR049552">
    <property type="entry name" value="PKS_DH_N"/>
</dbReference>
<dbReference type="SMART" id="SM00827">
    <property type="entry name" value="PKS_AT"/>
    <property type="match status" value="1"/>
</dbReference>
<dbReference type="Pfam" id="PF00550">
    <property type="entry name" value="PP-binding"/>
    <property type="match status" value="1"/>
</dbReference>
<feature type="active site" description="Proton acceptor; for dehydratase activity" evidence="5">
    <location>
        <position position="705"/>
    </location>
</feature>
<dbReference type="PROSITE" id="PS52004">
    <property type="entry name" value="KS3_2"/>
    <property type="match status" value="1"/>
</dbReference>
<dbReference type="SUPFAM" id="SSF52151">
    <property type="entry name" value="FabD/lysophospholipase-like"/>
    <property type="match status" value="1"/>
</dbReference>
<dbReference type="GO" id="GO:0031177">
    <property type="term" value="F:phosphopantetheine binding"/>
    <property type="evidence" value="ECO:0007669"/>
    <property type="project" value="InterPro"/>
</dbReference>
<dbReference type="Pfam" id="PF08659">
    <property type="entry name" value="KR"/>
    <property type="match status" value="1"/>
</dbReference>
<dbReference type="CDD" id="cd00833">
    <property type="entry name" value="PKS"/>
    <property type="match status" value="1"/>
</dbReference>
<name>A0A1K0FTC7_9ACTN</name>
<dbReference type="PANTHER" id="PTHR43775">
    <property type="entry name" value="FATTY ACID SYNTHASE"/>
    <property type="match status" value="1"/>
</dbReference>
<organism evidence="9 10">
    <name type="scientific">Couchioplanes caeruleus subsp. caeruleus</name>
    <dbReference type="NCBI Taxonomy" id="56427"/>
    <lineage>
        <taxon>Bacteria</taxon>
        <taxon>Bacillati</taxon>
        <taxon>Actinomycetota</taxon>
        <taxon>Actinomycetes</taxon>
        <taxon>Micromonosporales</taxon>
        <taxon>Micromonosporaceae</taxon>
        <taxon>Couchioplanes</taxon>
    </lineage>
</organism>
<dbReference type="Pfam" id="PF00698">
    <property type="entry name" value="Acyl_transf_1"/>
    <property type="match status" value="1"/>
</dbReference>
<dbReference type="SMART" id="SM00829">
    <property type="entry name" value="PKS_ER"/>
    <property type="match status" value="1"/>
</dbReference>
<dbReference type="InterPro" id="IPR001227">
    <property type="entry name" value="Ac_transferase_dom_sf"/>
</dbReference>
<dbReference type="GO" id="GO:0005886">
    <property type="term" value="C:plasma membrane"/>
    <property type="evidence" value="ECO:0007669"/>
    <property type="project" value="TreeGrafter"/>
</dbReference>
<dbReference type="FunFam" id="3.40.50.720:FF:000209">
    <property type="entry name" value="Polyketide synthase Pks12"/>
    <property type="match status" value="1"/>
</dbReference>
<keyword evidence="3" id="KW-0808">Transferase</keyword>
<dbReference type="InterPro" id="IPR020806">
    <property type="entry name" value="PKS_PP-bd"/>
</dbReference>
<dbReference type="InterPro" id="IPR057326">
    <property type="entry name" value="KR_dom"/>
</dbReference>
<feature type="domain" description="Carrier" evidence="6">
    <location>
        <begin position="1775"/>
        <end position="1850"/>
    </location>
</feature>
<dbReference type="Pfam" id="PF22621">
    <property type="entry name" value="CurL-like_PKS_C"/>
    <property type="match status" value="1"/>
</dbReference>
<dbReference type="InterPro" id="IPR020841">
    <property type="entry name" value="PKS_Beta-ketoAc_synthase_dom"/>
</dbReference>
<sequence length="1886" mass="201746">MLSPDGHCKTFDDSADGYSRSEGCGVLVLKRYSDAKRDGDHVLALVRGTAVRQDGESGGLTVPNGSAQDAVMRAALTGAMLEPADIQYVEAHGTGTSLGDPIEVGAIRSVFAGSHSTERPVIIGSLKGNLGHMESAAGIGGVIKTVLQLQHGEVFPHIGMRTPSRHIPWSTYPVSVPVTGRPWEADVRRALVNSFGFAGTISSVVLEQAPAKAPDPEPAASGDEPHVLAVSARNDAALERQIARYRDHLAANPDVSVADFCYTAGVCRADFPSRTAVVVRSREELAAALAGPAPAATEAGPSKVAMLFTGQGAQYVGMGETLYRRYPVFRRYVDACDRLFAAHLGESIRDLMFGGDAERINETRYTQSALFSVEYATAMLWRSFGVEPDILLGHSIGEIVAATVAGLFELEDAVRLVSVRGRLMQSVSEPGGMIAVAAPADEVRPLIAAMPDVSFAAFNAPGHCVISGGRDSLAAVKESLLGRGHRITELAVSHAFHSPLMRTVTESFRRELADLRFGEITVPFVSNLTGEVADPALVATVDYWARHIAEPVNFAAGMQAVQKRGAHVFVEVGPAPTLTGLGRRCAQPGLGHRWLASMRSADTDGTTLLGSIVTAYTGGLAIDWAAVFDGTAGRRVDLPTYPFDQRRYWLPIKGGRHDRRASTDPGAARHPLLGDEISTAEQAAAGIREFRTQIGPDQPAWLADHVVMDQVVFPAAGYVETVLALQDAVYGETSRPVHDVEILEPLLLAADRLTEVRIRLRPAPDGAAGVEILSVDGAGDAAIERTHARAGIAASAAGSAELESLGERLREVAAERAGDERTGDELYPEWADLGLMYGPQFQRIDTLSRIDPETAVSAIRGRETGGLDLLPPELLDNVIQTLGGVIDDGRTYLPVRFGRLRLFKKPKGGILRAVVRRTGAAETAGDFSADLLLLDGDRVVIVVDGLGFRQVAQTGDRTRTRMFHRPRWLKRALVRRAEAGERRLIVVNRDAADATVLRRQAESTGTELVFAPNAGAVRELLDAGTADVCWVWRPAGGDLAGRLRDEAESNYRDLLALIAALEGRSTRLFLVTETAQQLTGDAGDAVAEHLPASTLWGFSLSLWSEYPAYRVTLLDLRSLEEDAAALLDEVVAAEDEYQVAYRASGRHVRRLLPYSPERADAGNAELIVQEYGSFAGIRLTPVPDVEPTGDQIAVQVRATGLNFKDVLNALGMLKQYAEDTGQPYVPLPLGFEGAGTVVAVGPEAGFEVGDDVVFSHIGSMRQRVLVPSESAVSMPAGISYAEAAALPTAYITAHYALHGLAGMKRGDRVLIHAAAGGVGQAAVQLATAAGAEIFATASPHKHGLLREQGVAHVLNSRSLDFSSKVLEATGGEGIDIVLNSLNKEYIEASMRCLGRGGRFVELGKIGAWSPERAAEERPDVAYHNFDLSEFPEAELRRINNEILREVVDGIDRGTLSALRTTEYSLDEVEEAFGVLSRGANVGKLVLSLEAGEAEQPPPAIRPDRTYLITGGLGALGLLAGRKLAELGARHLALVTRRPVSEEELAGLRSRIGRDVEVRVYRADVARAEDVREVVAELSAGDCPLGGVLHAAGVLADGPIATMTWEDLDTVFGPKVYGTWHLHEAVAAIPTVEFFTAYSSVASVIGSVGQANYAAGNAFVDAAMSWRVAAGLPGTSLNWGPWAEVGMAAELDERLVRNLEAQGTRFIRPKRGMAALATILAHPVPQAVVGEFDWDKLAGGRAPNPLYQRLARRTQNRDDAIDPAVLLALPRSERRTAVNRMIRGHVADALHFDGPDDVPADAKFLEVGLDSLGAVELKNFLESSLRVALPTSLAFDYPSIGLLTDYLEQQLGGADSTAEQQVDVGPHDVTDMSADEVAAELAALRDL</sequence>
<dbReference type="InterPro" id="IPR050091">
    <property type="entry name" value="PKS_NRPS_Biosynth_Enz"/>
</dbReference>
<dbReference type="GO" id="GO:0016491">
    <property type="term" value="F:oxidoreductase activity"/>
    <property type="evidence" value="ECO:0007669"/>
    <property type="project" value="InterPro"/>
</dbReference>
<comment type="caution">
    <text evidence="9">The sequence shown here is derived from an EMBL/GenBank/DDBJ whole genome shotgun (WGS) entry which is preliminary data.</text>
</comment>
<proteinExistence type="predicted"/>
<dbReference type="Proteomes" id="UP000182486">
    <property type="component" value="Unassembled WGS sequence"/>
</dbReference>
<dbReference type="Gene3D" id="3.40.50.720">
    <property type="entry name" value="NAD(P)-binding Rossmann-like Domain"/>
    <property type="match status" value="3"/>
</dbReference>
<dbReference type="PROSITE" id="PS52019">
    <property type="entry name" value="PKS_MFAS_DH"/>
    <property type="match status" value="1"/>
</dbReference>
<keyword evidence="4" id="KW-0511">Multifunctional enzyme</keyword>
<dbReference type="InterPro" id="IPR011032">
    <property type="entry name" value="GroES-like_sf"/>
</dbReference>
<dbReference type="InterPro" id="IPR014031">
    <property type="entry name" value="Ketoacyl_synth_C"/>
</dbReference>
<reference evidence="9 10" key="1">
    <citation type="submission" date="2016-09" db="EMBL/GenBank/DDBJ databases">
        <title>Couchioplanes caeruleus draft genome sequence.</title>
        <authorList>
            <person name="Sheehan J."/>
            <person name="Caffrey P."/>
        </authorList>
    </citation>
    <scope>NUCLEOTIDE SEQUENCE [LARGE SCALE GENOMIC DNA]</scope>
    <source>
        <strain evidence="9 10">DSM 43634</strain>
    </source>
</reference>
<dbReference type="InterPro" id="IPR016035">
    <property type="entry name" value="Acyl_Trfase/lysoPLipase"/>
</dbReference>
<dbReference type="Gene3D" id="3.40.366.10">
    <property type="entry name" value="Malonyl-Coenzyme A Acyl Carrier Protein, domain 2"/>
    <property type="match status" value="1"/>
</dbReference>
<dbReference type="SUPFAM" id="SSF47336">
    <property type="entry name" value="ACP-like"/>
    <property type="match status" value="1"/>
</dbReference>
<evidence type="ECO:0000256" key="1">
    <source>
        <dbReference type="ARBA" id="ARBA00022450"/>
    </source>
</evidence>
<dbReference type="SMART" id="SM00826">
    <property type="entry name" value="PKS_DH"/>
    <property type="match status" value="1"/>
</dbReference>
<dbReference type="InterPro" id="IPR036291">
    <property type="entry name" value="NAD(P)-bd_dom_sf"/>
</dbReference>
<dbReference type="PROSITE" id="PS50075">
    <property type="entry name" value="CARRIER"/>
    <property type="match status" value="1"/>
</dbReference>
<dbReference type="SMART" id="SM00823">
    <property type="entry name" value="PKS_PP"/>
    <property type="match status" value="1"/>
</dbReference>
<dbReference type="Pfam" id="PF21089">
    <property type="entry name" value="PKS_DH_N"/>
    <property type="match status" value="1"/>
</dbReference>
<dbReference type="GO" id="GO:0071770">
    <property type="term" value="P:DIM/DIP cell wall layer assembly"/>
    <property type="evidence" value="ECO:0007669"/>
    <property type="project" value="TreeGrafter"/>
</dbReference>
<protein>
    <submittedName>
        <fullName evidence="9">Type I polyketide synthase</fullName>
    </submittedName>
</protein>
<dbReference type="Gene3D" id="3.30.70.3290">
    <property type="match status" value="1"/>
</dbReference>
<dbReference type="InterPro" id="IPR013968">
    <property type="entry name" value="PKS_KR"/>
</dbReference>
<dbReference type="CDD" id="cd05195">
    <property type="entry name" value="enoyl_red"/>
    <property type="match status" value="1"/>
</dbReference>
<keyword evidence="2" id="KW-0597">Phosphoprotein</keyword>
<evidence type="ECO:0000259" key="8">
    <source>
        <dbReference type="PROSITE" id="PS52019"/>
    </source>
</evidence>
<dbReference type="GO" id="GO:0004312">
    <property type="term" value="F:fatty acid synthase activity"/>
    <property type="evidence" value="ECO:0007669"/>
    <property type="project" value="TreeGrafter"/>
</dbReference>
<dbReference type="Pfam" id="PF13602">
    <property type="entry name" value="ADH_zinc_N_2"/>
    <property type="match status" value="1"/>
</dbReference>
<feature type="active site" description="Proton donor; for dehydratase activity" evidence="5">
    <location>
        <position position="876"/>
    </location>
</feature>
<dbReference type="SUPFAM" id="SSF53901">
    <property type="entry name" value="Thiolase-like"/>
    <property type="match status" value="1"/>
</dbReference>
<dbReference type="PANTHER" id="PTHR43775:SF37">
    <property type="entry name" value="SI:DKEY-61P9.11"/>
    <property type="match status" value="1"/>
</dbReference>
<dbReference type="Gene3D" id="3.90.180.10">
    <property type="entry name" value="Medium-chain alcohol dehydrogenases, catalytic domain"/>
    <property type="match status" value="1"/>
</dbReference>
<feature type="region of interest" description="N-terminal hotdog fold" evidence="5">
    <location>
        <begin position="670"/>
        <end position="799"/>
    </location>
</feature>
<evidence type="ECO:0000256" key="4">
    <source>
        <dbReference type="ARBA" id="ARBA00023268"/>
    </source>
</evidence>
<dbReference type="EMBL" id="MEIA01000005">
    <property type="protein sequence ID" value="OJF16111.1"/>
    <property type="molecule type" value="Genomic_DNA"/>
</dbReference>
<dbReference type="InterPro" id="IPR009081">
    <property type="entry name" value="PP-bd_ACP"/>
</dbReference>
<feature type="region of interest" description="C-terminal hotdog fold" evidence="5">
    <location>
        <begin position="817"/>
        <end position="957"/>
    </location>
</feature>
<gene>
    <name evidence="9" type="ORF">BG844_00870</name>
</gene>
<dbReference type="InterPro" id="IPR049551">
    <property type="entry name" value="PKS_DH_C"/>
</dbReference>
<dbReference type="SMART" id="SM00825">
    <property type="entry name" value="PKS_KS"/>
    <property type="match status" value="1"/>
</dbReference>
<dbReference type="SMART" id="SM00822">
    <property type="entry name" value="PKS_KR"/>
    <property type="match status" value="1"/>
</dbReference>
<evidence type="ECO:0000259" key="6">
    <source>
        <dbReference type="PROSITE" id="PS50075"/>
    </source>
</evidence>
<evidence type="ECO:0000313" key="10">
    <source>
        <dbReference type="Proteomes" id="UP000182486"/>
    </source>
</evidence>
<dbReference type="SUPFAM" id="SSF55048">
    <property type="entry name" value="Probable ACP-binding domain of malonyl-CoA ACP transacylase"/>
    <property type="match status" value="1"/>
</dbReference>
<dbReference type="InterPro" id="IPR014030">
    <property type="entry name" value="Ketoacyl_synth_N"/>
</dbReference>
<dbReference type="InterPro" id="IPR013154">
    <property type="entry name" value="ADH-like_N"/>
</dbReference>
<dbReference type="SUPFAM" id="SSF50129">
    <property type="entry name" value="GroES-like"/>
    <property type="match status" value="1"/>
</dbReference>
<feature type="domain" description="Ketosynthase family 3 (KS3)" evidence="7">
    <location>
        <begin position="1"/>
        <end position="208"/>
    </location>
</feature>
<dbReference type="InterPro" id="IPR049900">
    <property type="entry name" value="PKS_mFAS_DH"/>
</dbReference>
<dbReference type="Gene3D" id="3.40.47.10">
    <property type="match status" value="1"/>
</dbReference>
<evidence type="ECO:0000256" key="5">
    <source>
        <dbReference type="PROSITE-ProRule" id="PRU01363"/>
    </source>
</evidence>
<dbReference type="GO" id="GO:0005737">
    <property type="term" value="C:cytoplasm"/>
    <property type="evidence" value="ECO:0007669"/>
    <property type="project" value="TreeGrafter"/>
</dbReference>
<dbReference type="Pfam" id="PF08240">
    <property type="entry name" value="ADH_N"/>
    <property type="match status" value="1"/>
</dbReference>
<dbReference type="Pfam" id="PF14765">
    <property type="entry name" value="PS-DH"/>
    <property type="match status" value="1"/>
</dbReference>
<dbReference type="InterPro" id="IPR036736">
    <property type="entry name" value="ACP-like_sf"/>
</dbReference>
<dbReference type="GO" id="GO:0006633">
    <property type="term" value="P:fatty acid biosynthetic process"/>
    <property type="evidence" value="ECO:0007669"/>
    <property type="project" value="TreeGrafter"/>
</dbReference>
<accession>A0A1K0FTC7</accession>
<dbReference type="Pfam" id="PF02801">
    <property type="entry name" value="Ketoacyl-synt_C"/>
    <property type="match status" value="1"/>
</dbReference>
<keyword evidence="1" id="KW-0596">Phosphopantetheine</keyword>
<evidence type="ECO:0000259" key="7">
    <source>
        <dbReference type="PROSITE" id="PS52004"/>
    </source>
</evidence>
<dbReference type="Pfam" id="PF00109">
    <property type="entry name" value="ketoacyl-synt"/>
    <property type="match status" value="1"/>
</dbReference>
<keyword evidence="10" id="KW-1185">Reference proteome</keyword>
<dbReference type="InterPro" id="IPR020843">
    <property type="entry name" value="ER"/>
</dbReference>
<evidence type="ECO:0000256" key="2">
    <source>
        <dbReference type="ARBA" id="ARBA00022553"/>
    </source>
</evidence>
<dbReference type="SUPFAM" id="SSF51735">
    <property type="entry name" value="NAD(P)-binding Rossmann-fold domains"/>
    <property type="match status" value="3"/>
</dbReference>
<dbReference type="Gene3D" id="1.10.1200.10">
    <property type="entry name" value="ACP-like"/>
    <property type="match status" value="1"/>
</dbReference>
<dbReference type="InterPro" id="IPR016036">
    <property type="entry name" value="Malonyl_transacylase_ACP-bd"/>
</dbReference>
<feature type="domain" description="PKS/mFAS DH" evidence="8">
    <location>
        <begin position="670"/>
        <end position="957"/>
    </location>
</feature>
<dbReference type="Gene3D" id="3.10.129.110">
    <property type="entry name" value="Polyketide synthase dehydratase"/>
    <property type="match status" value="1"/>
</dbReference>